<gene>
    <name evidence="7" type="primary">AVEN_153327_1</name>
    <name evidence="7" type="ORF">TNCT_580241</name>
</gene>
<evidence type="ECO:0000256" key="1">
    <source>
        <dbReference type="ARBA" id="ARBA00022729"/>
    </source>
</evidence>
<comment type="caution">
    <text evidence="7">The sequence shown here is derived from an EMBL/GenBank/DDBJ whole genome shotgun (WGS) entry which is preliminary data.</text>
</comment>
<dbReference type="InterPro" id="IPR011992">
    <property type="entry name" value="EF-hand-dom_pair"/>
</dbReference>
<accession>A0A8X6GRJ7</accession>
<feature type="chain" id="PRO_5036467818" description="EF-hand domain-containing protein" evidence="5">
    <location>
        <begin position="21"/>
        <end position="149"/>
    </location>
</feature>
<keyword evidence="8" id="KW-1185">Reference proteome</keyword>
<dbReference type="AlphaFoldDB" id="A0A8X6GRJ7"/>
<feature type="domain" description="EF-hand" evidence="6">
    <location>
        <begin position="98"/>
        <end position="133"/>
    </location>
</feature>
<dbReference type="InterPro" id="IPR018247">
    <property type="entry name" value="EF_Hand_1_Ca_BS"/>
</dbReference>
<dbReference type="InterPro" id="IPR002048">
    <property type="entry name" value="EF_hand_dom"/>
</dbReference>
<sequence length="149" mass="17160">MNLIATLLFCLPLISITVNASKWKLKIDKEHLKLDFLDIFGSWSTIFSDAEMDFRYFAAHDYDNNKKLDGLELFTALGHDSQHEDESQLEKDHSAPEDIEKQVDDIFQEHDSNNDGFLNYKEFLSVGRAYPDISGEKKSGDRKPTDQEL</sequence>
<proteinExistence type="predicted"/>
<evidence type="ECO:0000256" key="3">
    <source>
        <dbReference type="ARBA" id="ARBA00022837"/>
    </source>
</evidence>
<dbReference type="Gene3D" id="1.10.238.10">
    <property type="entry name" value="EF-hand"/>
    <property type="match status" value="1"/>
</dbReference>
<dbReference type="PROSITE" id="PS50222">
    <property type="entry name" value="EF_HAND_2"/>
    <property type="match status" value="1"/>
</dbReference>
<evidence type="ECO:0000313" key="8">
    <source>
        <dbReference type="Proteomes" id="UP000887116"/>
    </source>
</evidence>
<evidence type="ECO:0000256" key="4">
    <source>
        <dbReference type="SAM" id="MobiDB-lite"/>
    </source>
</evidence>
<name>A0A8X6GRJ7_TRICU</name>
<evidence type="ECO:0000256" key="5">
    <source>
        <dbReference type="SAM" id="SignalP"/>
    </source>
</evidence>
<dbReference type="SMART" id="SM00054">
    <property type="entry name" value="EFh"/>
    <property type="match status" value="1"/>
</dbReference>
<dbReference type="GO" id="GO:0005509">
    <property type="term" value="F:calcium ion binding"/>
    <property type="evidence" value="ECO:0007669"/>
    <property type="project" value="InterPro"/>
</dbReference>
<keyword evidence="1 5" id="KW-0732">Signal</keyword>
<dbReference type="PROSITE" id="PS00018">
    <property type="entry name" value="EF_HAND_1"/>
    <property type="match status" value="2"/>
</dbReference>
<protein>
    <recommendedName>
        <fullName evidence="6">EF-hand domain-containing protein</fullName>
    </recommendedName>
</protein>
<dbReference type="PANTHER" id="PTHR23104:SF1">
    <property type="entry name" value="EF-HAND DOMAIN-CONTAINING PROTEIN"/>
    <property type="match status" value="1"/>
</dbReference>
<dbReference type="SUPFAM" id="SSF47473">
    <property type="entry name" value="EF-hand"/>
    <property type="match status" value="1"/>
</dbReference>
<keyword evidence="2" id="KW-0677">Repeat</keyword>
<dbReference type="Proteomes" id="UP000887116">
    <property type="component" value="Unassembled WGS sequence"/>
</dbReference>
<dbReference type="PANTHER" id="PTHR23104">
    <property type="entry name" value="MULTIPLE COAGULATION FACTOR DEFICIENCY PROTEIN 2 NEURAL STEM CELL DERIVED NEURONAL SURVIVAL PROTEIN"/>
    <property type="match status" value="1"/>
</dbReference>
<dbReference type="OrthoDB" id="289247at2759"/>
<dbReference type="InterPro" id="IPR052110">
    <property type="entry name" value="MCFD2-like"/>
</dbReference>
<evidence type="ECO:0000313" key="7">
    <source>
        <dbReference type="EMBL" id="GFR07415.1"/>
    </source>
</evidence>
<evidence type="ECO:0000256" key="2">
    <source>
        <dbReference type="ARBA" id="ARBA00022737"/>
    </source>
</evidence>
<keyword evidence="3" id="KW-0106">Calcium</keyword>
<dbReference type="Pfam" id="PF00036">
    <property type="entry name" value="EF-hand_1"/>
    <property type="match status" value="1"/>
</dbReference>
<dbReference type="EMBL" id="BMAO01035993">
    <property type="protein sequence ID" value="GFR07415.1"/>
    <property type="molecule type" value="Genomic_DNA"/>
</dbReference>
<feature type="region of interest" description="Disordered" evidence="4">
    <location>
        <begin position="80"/>
        <end position="100"/>
    </location>
</feature>
<organism evidence="7 8">
    <name type="scientific">Trichonephila clavata</name>
    <name type="common">Joro spider</name>
    <name type="synonym">Nephila clavata</name>
    <dbReference type="NCBI Taxonomy" id="2740835"/>
    <lineage>
        <taxon>Eukaryota</taxon>
        <taxon>Metazoa</taxon>
        <taxon>Ecdysozoa</taxon>
        <taxon>Arthropoda</taxon>
        <taxon>Chelicerata</taxon>
        <taxon>Arachnida</taxon>
        <taxon>Araneae</taxon>
        <taxon>Araneomorphae</taxon>
        <taxon>Entelegynae</taxon>
        <taxon>Araneoidea</taxon>
        <taxon>Nephilidae</taxon>
        <taxon>Trichonephila</taxon>
    </lineage>
</organism>
<evidence type="ECO:0000259" key="6">
    <source>
        <dbReference type="PROSITE" id="PS50222"/>
    </source>
</evidence>
<feature type="signal peptide" evidence="5">
    <location>
        <begin position="1"/>
        <end position="20"/>
    </location>
</feature>
<reference evidence="7" key="1">
    <citation type="submission" date="2020-07" db="EMBL/GenBank/DDBJ databases">
        <title>Multicomponent nature underlies the extraordinary mechanical properties of spider dragline silk.</title>
        <authorList>
            <person name="Kono N."/>
            <person name="Nakamura H."/>
            <person name="Mori M."/>
            <person name="Yoshida Y."/>
            <person name="Ohtoshi R."/>
            <person name="Malay A.D."/>
            <person name="Moran D.A.P."/>
            <person name="Tomita M."/>
            <person name="Numata K."/>
            <person name="Arakawa K."/>
        </authorList>
    </citation>
    <scope>NUCLEOTIDE SEQUENCE</scope>
</reference>